<dbReference type="Proteomes" id="UP000705867">
    <property type="component" value="Unassembled WGS sequence"/>
</dbReference>
<proteinExistence type="predicted"/>
<gene>
    <name evidence="2" type="ORF">K8I29_05385</name>
</gene>
<dbReference type="EMBL" id="JAIOIV010000040">
    <property type="protein sequence ID" value="MBZ0155635.1"/>
    <property type="molecule type" value="Genomic_DNA"/>
</dbReference>
<reference evidence="2" key="1">
    <citation type="journal article" date="2021" name="bioRxiv">
        <title>Unraveling nitrogen, sulfur and carbon metabolic pathways and microbial community transcriptional responses to substrate deprivation and toxicity stresses in a bioreactor mimicking anoxic brackish coastal sediment conditions.</title>
        <authorList>
            <person name="Martins P.D."/>
            <person name="Echeveste M.J."/>
            <person name="Arshad A."/>
            <person name="Kurth J."/>
            <person name="Ouboter H."/>
            <person name="Jetten M.S.M."/>
            <person name="Welte C.U."/>
        </authorList>
    </citation>
    <scope>NUCLEOTIDE SEQUENCE</scope>
    <source>
        <strain evidence="2">MAG_39</strain>
    </source>
</reference>
<reference evidence="2" key="2">
    <citation type="submission" date="2021-08" db="EMBL/GenBank/DDBJ databases">
        <authorList>
            <person name="Dalcin Martins P."/>
        </authorList>
    </citation>
    <scope>NUCLEOTIDE SEQUENCE</scope>
    <source>
        <strain evidence="2">MAG_39</strain>
    </source>
</reference>
<evidence type="ECO:0008006" key="4">
    <source>
        <dbReference type="Google" id="ProtNLM"/>
    </source>
</evidence>
<evidence type="ECO:0000313" key="3">
    <source>
        <dbReference type="Proteomes" id="UP000705867"/>
    </source>
</evidence>
<name>A0A953JBJ4_9BACT</name>
<dbReference type="AlphaFoldDB" id="A0A953JBJ4"/>
<protein>
    <recommendedName>
        <fullName evidence="4">Metallothionein</fullName>
    </recommendedName>
</protein>
<evidence type="ECO:0000256" key="1">
    <source>
        <dbReference type="SAM" id="SignalP"/>
    </source>
</evidence>
<evidence type="ECO:0000313" key="2">
    <source>
        <dbReference type="EMBL" id="MBZ0155635.1"/>
    </source>
</evidence>
<organism evidence="2 3">
    <name type="scientific">Candidatus Nitrobium versatile</name>
    <dbReference type="NCBI Taxonomy" id="2884831"/>
    <lineage>
        <taxon>Bacteria</taxon>
        <taxon>Pseudomonadati</taxon>
        <taxon>Nitrospirota</taxon>
        <taxon>Nitrospiria</taxon>
        <taxon>Nitrospirales</taxon>
        <taxon>Nitrospiraceae</taxon>
        <taxon>Candidatus Nitrobium</taxon>
    </lineage>
</organism>
<comment type="caution">
    <text evidence="2">The sequence shown here is derived from an EMBL/GenBank/DDBJ whole genome shotgun (WGS) entry which is preliminary data.</text>
</comment>
<feature type="chain" id="PRO_5038062492" description="Metallothionein" evidence="1">
    <location>
        <begin position="32"/>
        <end position="99"/>
    </location>
</feature>
<sequence length="99" mass="10459">MGKSLRMVVVFTAALVLMLQTFILPASSSVAADRGVHICDCGKDCKCGTVANKQGKCVCGVEMKRTGEYDCNCGKDCKCGTVANKQGKCVCGVEMQKAK</sequence>
<keyword evidence="1" id="KW-0732">Signal</keyword>
<feature type="signal peptide" evidence="1">
    <location>
        <begin position="1"/>
        <end position="31"/>
    </location>
</feature>
<accession>A0A953JBJ4</accession>